<dbReference type="OrthoDB" id="122062at2"/>
<keyword evidence="1" id="KW-0472">Membrane</keyword>
<sequence>MNLEELIGISAGIFTTIAVLPQIHKAVKTKKIEDVSPTMFVILCLGVGLWTIYGILKMDWPIIITNSISFILNGIMLKIVWFQGNNK</sequence>
<feature type="transmembrane region" description="Helical" evidence="1">
    <location>
        <begin position="35"/>
        <end position="56"/>
    </location>
</feature>
<evidence type="ECO:0000313" key="3">
    <source>
        <dbReference type="Proteomes" id="UP000199492"/>
    </source>
</evidence>
<dbReference type="Pfam" id="PF03083">
    <property type="entry name" value="MtN3_slv"/>
    <property type="match status" value="1"/>
</dbReference>
<dbReference type="GO" id="GO:0051119">
    <property type="term" value="F:sugar transmembrane transporter activity"/>
    <property type="evidence" value="ECO:0007669"/>
    <property type="project" value="InterPro"/>
</dbReference>
<dbReference type="RefSeq" id="WP_092467046.1">
    <property type="nucleotide sequence ID" value="NZ_FNCZ01000002.1"/>
</dbReference>
<name>A0A1G8B871_9FLAO</name>
<keyword evidence="1 2" id="KW-0812">Transmembrane</keyword>
<organism evidence="2 3">
    <name type="scientific">Winogradskyella thalassocola</name>
    <dbReference type="NCBI Taxonomy" id="262004"/>
    <lineage>
        <taxon>Bacteria</taxon>
        <taxon>Pseudomonadati</taxon>
        <taxon>Bacteroidota</taxon>
        <taxon>Flavobacteriia</taxon>
        <taxon>Flavobacteriales</taxon>
        <taxon>Flavobacteriaceae</taxon>
        <taxon>Winogradskyella</taxon>
    </lineage>
</organism>
<accession>A0A1G8B871</accession>
<dbReference type="Proteomes" id="UP000199492">
    <property type="component" value="Unassembled WGS sequence"/>
</dbReference>
<dbReference type="EMBL" id="FNCZ01000002">
    <property type="protein sequence ID" value="SDH29314.1"/>
    <property type="molecule type" value="Genomic_DNA"/>
</dbReference>
<keyword evidence="3" id="KW-1185">Reference proteome</keyword>
<dbReference type="NCBIfam" id="NF037968">
    <property type="entry name" value="SemiSWEET_2"/>
    <property type="match status" value="1"/>
</dbReference>
<dbReference type="Gene3D" id="1.20.1280.290">
    <property type="match status" value="1"/>
</dbReference>
<proteinExistence type="predicted"/>
<dbReference type="InterPro" id="IPR004316">
    <property type="entry name" value="SWEET_rpt"/>
</dbReference>
<gene>
    <name evidence="2" type="ORF">SAMN04489796_102164</name>
</gene>
<evidence type="ECO:0000313" key="2">
    <source>
        <dbReference type="EMBL" id="SDH29314.1"/>
    </source>
</evidence>
<feature type="transmembrane region" description="Helical" evidence="1">
    <location>
        <begin position="6"/>
        <end position="23"/>
    </location>
</feature>
<dbReference type="AlphaFoldDB" id="A0A1G8B871"/>
<feature type="transmembrane region" description="Helical" evidence="1">
    <location>
        <begin position="62"/>
        <end position="81"/>
    </location>
</feature>
<keyword evidence="1" id="KW-1133">Transmembrane helix</keyword>
<reference evidence="3" key="1">
    <citation type="submission" date="2016-10" db="EMBL/GenBank/DDBJ databases">
        <authorList>
            <person name="Varghese N."/>
            <person name="Submissions S."/>
        </authorList>
    </citation>
    <scope>NUCLEOTIDE SEQUENCE [LARGE SCALE GENOMIC DNA]</scope>
    <source>
        <strain evidence="3">DSM 15363</strain>
    </source>
</reference>
<evidence type="ECO:0000256" key="1">
    <source>
        <dbReference type="SAM" id="Phobius"/>
    </source>
</evidence>
<dbReference type="GO" id="GO:0016020">
    <property type="term" value="C:membrane"/>
    <property type="evidence" value="ECO:0007669"/>
    <property type="project" value="InterPro"/>
</dbReference>
<dbReference type="InterPro" id="IPR047662">
    <property type="entry name" value="SemiSWEET"/>
</dbReference>
<protein>
    <submittedName>
        <fullName evidence="2">MtN3 and saliva related transmembrane protein</fullName>
    </submittedName>
</protein>
<dbReference type="STRING" id="262004.SAMN04489796_102164"/>